<keyword evidence="3" id="KW-1185">Reference proteome</keyword>
<accession>A0ABV5QLP6</accession>
<dbReference type="EMBL" id="JBHMCT010000007">
    <property type="protein sequence ID" value="MFB9554433.1"/>
    <property type="molecule type" value="Genomic_DNA"/>
</dbReference>
<keyword evidence="1" id="KW-0732">Signal</keyword>
<evidence type="ECO:0000313" key="3">
    <source>
        <dbReference type="Proteomes" id="UP001589716"/>
    </source>
</evidence>
<gene>
    <name evidence="2" type="ORF">ACFFTP_09540</name>
</gene>
<name>A0ABV5QLP6_9ACTN</name>
<organism evidence="2 3">
    <name type="scientific">Streptomyces roseoviridis</name>
    <dbReference type="NCBI Taxonomy" id="67361"/>
    <lineage>
        <taxon>Bacteria</taxon>
        <taxon>Bacillati</taxon>
        <taxon>Actinomycetota</taxon>
        <taxon>Actinomycetes</taxon>
        <taxon>Kitasatosporales</taxon>
        <taxon>Streptomycetaceae</taxon>
        <taxon>Streptomyces</taxon>
    </lineage>
</organism>
<evidence type="ECO:0000313" key="2">
    <source>
        <dbReference type="EMBL" id="MFB9554433.1"/>
    </source>
</evidence>
<sequence length="142" mass="15288">MGLAGALVLLLGGCDALATDKTPERTKNGINELELTVTGRPTPGSLATTEHVLARLKARDAEGLAEFAREDGETKNDAKRWVARWGDAAQRPATAAFSLGEKDASVDVRFTGERATLSLLLMPQDESDAYADEYVVVLREDQ</sequence>
<proteinExistence type="predicted"/>
<comment type="caution">
    <text evidence="2">The sequence shown here is derived from an EMBL/GenBank/DDBJ whole genome shotgun (WGS) entry which is preliminary data.</text>
</comment>
<feature type="chain" id="PRO_5047380446" description="Lipoprotein" evidence="1">
    <location>
        <begin position="19"/>
        <end position="142"/>
    </location>
</feature>
<evidence type="ECO:0008006" key="4">
    <source>
        <dbReference type="Google" id="ProtNLM"/>
    </source>
</evidence>
<dbReference type="Proteomes" id="UP001589716">
    <property type="component" value="Unassembled WGS sequence"/>
</dbReference>
<feature type="signal peptide" evidence="1">
    <location>
        <begin position="1"/>
        <end position="18"/>
    </location>
</feature>
<protein>
    <recommendedName>
        <fullName evidence="4">Lipoprotein</fullName>
    </recommendedName>
</protein>
<evidence type="ECO:0000256" key="1">
    <source>
        <dbReference type="SAM" id="SignalP"/>
    </source>
</evidence>
<reference evidence="2 3" key="1">
    <citation type="submission" date="2024-09" db="EMBL/GenBank/DDBJ databases">
        <authorList>
            <person name="Sun Q."/>
            <person name="Mori K."/>
        </authorList>
    </citation>
    <scope>NUCLEOTIDE SEQUENCE [LARGE SCALE GENOMIC DNA]</scope>
    <source>
        <strain evidence="2 3">JCM 4414</strain>
    </source>
</reference>
<dbReference type="RefSeq" id="WP_345487032.1">
    <property type="nucleotide sequence ID" value="NZ_BAAAWU010000001.1"/>
</dbReference>